<evidence type="ECO:0000256" key="1">
    <source>
        <dbReference type="ARBA" id="ARBA00004141"/>
    </source>
</evidence>
<evidence type="ECO:0000313" key="8">
    <source>
        <dbReference type="Proteomes" id="UP001165060"/>
    </source>
</evidence>
<dbReference type="InterPro" id="IPR013057">
    <property type="entry name" value="AA_transpt_TM"/>
</dbReference>
<keyword evidence="8" id="KW-1185">Reference proteome</keyword>
<evidence type="ECO:0000313" key="7">
    <source>
        <dbReference type="EMBL" id="GMI35045.1"/>
    </source>
</evidence>
<evidence type="ECO:0000256" key="5">
    <source>
        <dbReference type="SAM" id="Phobius"/>
    </source>
</evidence>
<sequence>MSPAPTARSLAPPLALCHLLKSNIGPGMLSLPHTFSLLPNGVLVPVFLAIFLLTSLNSALLAALAAQAFPPPETATYTKLGERAFGRGGRRLVQVSVILQQLSVCTVYFTFIATNLSMVDPLWPPSVASSAARSKIVMVLSYPLIMAGVLLTRHLTTLNVINSVATAMLFVSIAVILYITTCGLKEGAGDDDDGDGGGGSGGGGPSFVTVVTASCAILYSFEGICLVLPIQNALSPRGLFPPLYAAGISAVAATYFLFSYSTSAALRDHVTSGSITAYLTEAADQLVAPSWAINVVNILLTIMVLITYPLMFFPVIEIVDEWASPGGGGAGGQAAGAYETLGDSEDDWDAVVKDAPPSPPPPTPAAAVPATLSTAASSFFLGPNGQKWALVTGTFLIALLVSDTAAMISLAGSLAGSLSALILPPLIAAKMMAKEGGGQGGGVRAALRRTMLYASLGLGLVMM</sequence>
<dbReference type="EMBL" id="BRYB01003345">
    <property type="protein sequence ID" value="GMI35045.1"/>
    <property type="molecule type" value="Genomic_DNA"/>
</dbReference>
<evidence type="ECO:0000259" key="6">
    <source>
        <dbReference type="Pfam" id="PF01490"/>
    </source>
</evidence>
<feature type="transmembrane region" description="Helical" evidence="5">
    <location>
        <begin position="158"/>
        <end position="179"/>
    </location>
</feature>
<evidence type="ECO:0000256" key="2">
    <source>
        <dbReference type="ARBA" id="ARBA00022692"/>
    </source>
</evidence>
<comment type="caution">
    <text evidence="7">The sequence shown here is derived from an EMBL/GenBank/DDBJ whole genome shotgun (WGS) entry which is preliminary data.</text>
</comment>
<name>A0ABQ6MXZ7_9STRA</name>
<proteinExistence type="predicted"/>
<feature type="transmembrane region" description="Helical" evidence="5">
    <location>
        <begin position="132"/>
        <end position="151"/>
    </location>
</feature>
<keyword evidence="4 5" id="KW-0472">Membrane</keyword>
<feature type="transmembrane region" description="Helical" evidence="5">
    <location>
        <begin position="388"/>
        <end position="408"/>
    </location>
</feature>
<evidence type="ECO:0000256" key="4">
    <source>
        <dbReference type="ARBA" id="ARBA00023136"/>
    </source>
</evidence>
<reference evidence="7 8" key="1">
    <citation type="journal article" date="2023" name="Commun. Biol.">
        <title>Genome analysis of Parmales, the sister group of diatoms, reveals the evolutionary specialization of diatoms from phago-mixotrophs to photoautotrophs.</title>
        <authorList>
            <person name="Ban H."/>
            <person name="Sato S."/>
            <person name="Yoshikawa S."/>
            <person name="Yamada K."/>
            <person name="Nakamura Y."/>
            <person name="Ichinomiya M."/>
            <person name="Sato N."/>
            <person name="Blanc-Mathieu R."/>
            <person name="Endo H."/>
            <person name="Kuwata A."/>
            <person name="Ogata H."/>
        </authorList>
    </citation>
    <scope>NUCLEOTIDE SEQUENCE [LARGE SCALE GENOMIC DNA]</scope>
</reference>
<dbReference type="Proteomes" id="UP001165060">
    <property type="component" value="Unassembled WGS sequence"/>
</dbReference>
<keyword evidence="3 5" id="KW-1133">Transmembrane helix</keyword>
<feature type="transmembrane region" description="Helical" evidence="5">
    <location>
        <begin position="291"/>
        <end position="313"/>
    </location>
</feature>
<comment type="subcellular location">
    <subcellularLocation>
        <location evidence="1">Membrane</location>
        <topology evidence="1">Multi-pass membrane protein</topology>
    </subcellularLocation>
</comment>
<feature type="domain" description="Amino acid transporter transmembrane" evidence="6">
    <location>
        <begin position="15"/>
        <end position="456"/>
    </location>
</feature>
<feature type="transmembrane region" description="Helical" evidence="5">
    <location>
        <begin position="91"/>
        <end position="112"/>
    </location>
</feature>
<dbReference type="PANTHER" id="PTHR22950:SF681">
    <property type="entry name" value="SH2 DOMAIN-CONTAINING PROTEIN"/>
    <property type="match status" value="1"/>
</dbReference>
<keyword evidence="2 5" id="KW-0812">Transmembrane</keyword>
<feature type="transmembrane region" description="Helical" evidence="5">
    <location>
        <begin position="207"/>
        <end position="228"/>
    </location>
</feature>
<feature type="transmembrane region" description="Helical" evidence="5">
    <location>
        <begin position="240"/>
        <end position="258"/>
    </location>
</feature>
<gene>
    <name evidence="7" type="ORF">TeGR_g12372</name>
</gene>
<dbReference type="PANTHER" id="PTHR22950">
    <property type="entry name" value="AMINO ACID TRANSPORTER"/>
    <property type="match status" value="1"/>
</dbReference>
<feature type="non-terminal residue" evidence="7">
    <location>
        <position position="463"/>
    </location>
</feature>
<accession>A0ABQ6MXZ7</accession>
<feature type="transmembrane region" description="Helical" evidence="5">
    <location>
        <begin position="46"/>
        <end position="70"/>
    </location>
</feature>
<organism evidence="7 8">
    <name type="scientific">Tetraparma gracilis</name>
    <dbReference type="NCBI Taxonomy" id="2962635"/>
    <lineage>
        <taxon>Eukaryota</taxon>
        <taxon>Sar</taxon>
        <taxon>Stramenopiles</taxon>
        <taxon>Ochrophyta</taxon>
        <taxon>Bolidophyceae</taxon>
        <taxon>Parmales</taxon>
        <taxon>Triparmaceae</taxon>
        <taxon>Tetraparma</taxon>
    </lineage>
</organism>
<evidence type="ECO:0000256" key="3">
    <source>
        <dbReference type="ARBA" id="ARBA00022989"/>
    </source>
</evidence>
<dbReference type="Pfam" id="PF01490">
    <property type="entry name" value="Aa_trans"/>
    <property type="match status" value="1"/>
</dbReference>
<protein>
    <recommendedName>
        <fullName evidence="6">Amino acid transporter transmembrane domain-containing protein</fullName>
    </recommendedName>
</protein>